<reference evidence="10 11" key="1">
    <citation type="journal article" date="2020" name="J. Phycol.">
        <title>Comparative genome analysis reveals Cyanidiococcus gen. nov., a new extremophilic red algal genus sister to Cyanidioschyzon (Cyanidioschyzonaceae, Rhodophyta).</title>
        <authorList>
            <person name="Liu S.-L."/>
            <person name="Chiang Y.-R."/>
            <person name="Yoon H.S."/>
            <person name="Fu H.-Y."/>
        </authorList>
    </citation>
    <scope>NUCLEOTIDE SEQUENCE [LARGE SCALE GENOMIC DNA]</scope>
    <source>
        <strain evidence="10 11">THAL066</strain>
    </source>
</reference>
<dbReference type="Proteomes" id="UP000530660">
    <property type="component" value="Unassembled WGS sequence"/>
</dbReference>
<feature type="compositionally biased region" description="Polar residues" evidence="8">
    <location>
        <begin position="7"/>
        <end position="23"/>
    </location>
</feature>
<dbReference type="Gene3D" id="1.25.10.10">
    <property type="entry name" value="Leucine-rich Repeat Variant"/>
    <property type="match status" value="1"/>
</dbReference>
<dbReference type="InterPro" id="IPR027165">
    <property type="entry name" value="CND3"/>
</dbReference>
<evidence type="ECO:0000259" key="9">
    <source>
        <dbReference type="Pfam" id="PF12719"/>
    </source>
</evidence>
<dbReference type="InterPro" id="IPR011989">
    <property type="entry name" value="ARM-like"/>
</dbReference>
<evidence type="ECO:0000256" key="7">
    <source>
        <dbReference type="ARBA" id="ARBA00023306"/>
    </source>
</evidence>
<dbReference type="Pfam" id="PF12719">
    <property type="entry name" value="Cnd3"/>
    <property type="match status" value="1"/>
</dbReference>
<comment type="caution">
    <text evidence="10">The sequence shown here is derived from an EMBL/GenBank/DDBJ whole genome shotgun (WGS) entry which is preliminary data.</text>
</comment>
<keyword evidence="6" id="KW-0226">DNA condensation</keyword>
<dbReference type="GO" id="GO:0007076">
    <property type="term" value="P:mitotic chromosome condensation"/>
    <property type="evidence" value="ECO:0007669"/>
    <property type="project" value="InterPro"/>
</dbReference>
<dbReference type="EMBL" id="VWRR01000007">
    <property type="protein sequence ID" value="KAF6003366.1"/>
    <property type="molecule type" value="Genomic_DNA"/>
</dbReference>
<evidence type="ECO:0000256" key="4">
    <source>
        <dbReference type="ARBA" id="ARBA00022618"/>
    </source>
</evidence>
<comment type="similarity">
    <text evidence="2">Belongs to the CND3 (condensin subunit 3) family.</text>
</comment>
<keyword evidence="3" id="KW-0158">Chromosome</keyword>
<name>A0A7J7IJT3_9RHOD</name>
<evidence type="ECO:0000256" key="6">
    <source>
        <dbReference type="ARBA" id="ARBA00023067"/>
    </source>
</evidence>
<dbReference type="PANTHER" id="PTHR14418">
    <property type="entry name" value="CONDENSIN COMPLEX SUBUNIT 3-RELATED"/>
    <property type="match status" value="1"/>
</dbReference>
<keyword evidence="4" id="KW-0132">Cell division</keyword>
<evidence type="ECO:0000313" key="10">
    <source>
        <dbReference type="EMBL" id="KAF6003366.1"/>
    </source>
</evidence>
<dbReference type="GO" id="GO:0051301">
    <property type="term" value="P:cell division"/>
    <property type="evidence" value="ECO:0007669"/>
    <property type="project" value="UniProtKB-KW"/>
</dbReference>
<dbReference type="AlphaFoldDB" id="A0A7J7IJT3"/>
<keyword evidence="7" id="KW-0131">Cell cycle</keyword>
<feature type="domain" description="Nuclear condensin complex subunit 3 C-terminal" evidence="9">
    <location>
        <begin position="611"/>
        <end position="847"/>
    </location>
</feature>
<gene>
    <name evidence="10" type="ORF">F1559_003984</name>
</gene>
<evidence type="ECO:0000256" key="1">
    <source>
        <dbReference type="ARBA" id="ARBA00004286"/>
    </source>
</evidence>
<evidence type="ECO:0000256" key="2">
    <source>
        <dbReference type="ARBA" id="ARBA00006533"/>
    </source>
</evidence>
<evidence type="ECO:0000256" key="8">
    <source>
        <dbReference type="SAM" id="MobiDB-lite"/>
    </source>
</evidence>
<dbReference type="PANTHER" id="PTHR14418:SF5">
    <property type="entry name" value="CONDENSIN COMPLEX SUBUNIT 3"/>
    <property type="match status" value="1"/>
</dbReference>
<feature type="region of interest" description="Disordered" evidence="8">
    <location>
        <begin position="1"/>
        <end position="26"/>
    </location>
</feature>
<dbReference type="SUPFAM" id="SSF48371">
    <property type="entry name" value="ARM repeat"/>
    <property type="match status" value="1"/>
</dbReference>
<evidence type="ECO:0000313" key="11">
    <source>
        <dbReference type="Proteomes" id="UP000530660"/>
    </source>
</evidence>
<evidence type="ECO:0000256" key="3">
    <source>
        <dbReference type="ARBA" id="ARBA00022454"/>
    </source>
</evidence>
<proteinExistence type="inferred from homology"/>
<organism evidence="10 11">
    <name type="scientific">Cyanidiococcus yangmingshanensis</name>
    <dbReference type="NCBI Taxonomy" id="2690220"/>
    <lineage>
        <taxon>Eukaryota</taxon>
        <taxon>Rhodophyta</taxon>
        <taxon>Bangiophyceae</taxon>
        <taxon>Cyanidiales</taxon>
        <taxon>Cyanidiaceae</taxon>
        <taxon>Cyanidiococcus</taxon>
    </lineage>
</organism>
<accession>A0A7J7IJT3</accession>
<evidence type="ECO:0000256" key="5">
    <source>
        <dbReference type="ARBA" id="ARBA00022776"/>
    </source>
</evidence>
<dbReference type="GO" id="GO:0000796">
    <property type="term" value="C:condensin complex"/>
    <property type="evidence" value="ECO:0007669"/>
    <property type="project" value="InterPro"/>
</dbReference>
<keyword evidence="11" id="KW-1185">Reference proteome</keyword>
<dbReference type="InterPro" id="IPR016024">
    <property type="entry name" value="ARM-type_fold"/>
</dbReference>
<dbReference type="GO" id="GO:0000793">
    <property type="term" value="C:condensed chromosome"/>
    <property type="evidence" value="ECO:0007669"/>
    <property type="project" value="TreeGrafter"/>
</dbReference>
<protein>
    <recommendedName>
        <fullName evidence="9">Nuclear condensin complex subunit 3 C-terminal domain-containing protein</fullName>
    </recommendedName>
</protein>
<sequence length="864" mass="96314">MARTGSRLATNQHHGTAAVQTSSESEHVRDQVTRALELVAQGQGSQLSAFSLLGEAWRTDADACLCALSELLKRCLVVYTKDAGVERVFEFVAAFAASESGTRAMDGSVDKENSPFGEDFSERMLSFFTRLLAAKDKAVRCRSCEAIASLMNAFGDATSRDTTIWSRLTRALLERTRDRVPMVRARALVALHAMYTREAQISDDETWKSFERLITSDPSTLVRRTALAHAVLTPQTKLLDAVLSRTRDVDERIRAMVYQQVLSGQVDPRMLSIAQRVELLQRGISDRSPMVRRACLQTMLRENWLERVCDGRLTSLMRLLDVEVNETTALSALTQMLIDCSETRCLQIITRFMSELRQATDHTEDEQGEQQQEEACPVDLNELNAERAAVAYVSAQVIAWKARRDRNPIWSHRLAAFLPCTADLCAALLYYHRHAVDVAAAIPDMDATSSFISNPEHSKSALEISAAIGTPQTYAFVVRMLLKMASLVDLSDEAGRRILVSTLQALIRSPRFRTEELELALGTLMRAQADVSETTRLIAEMVTGLHTGTDEAETEPETEQQCSSGRCLALTEALLQVLLMHWHRLGHQFSGRSSLRQRMDSSSFTETAAQTLMPTLMSLFSACVLNHLTSDDSDQRLAAVNVLGLYGLVDQTGQLAMQHALLLLHVSENDVEAVRLVALRALFDWLCVFPFESASSDDHSQSSKESWASDQDRTTLRRNLLDRLCMVLTSADTDSLQSIVVEGFAKLIFLRRLAPDAELIKRLLLLFFTPTTADNPALRQCLAVFFPSICLLGTAQHRHAFEQTFLPTLRVLVNSPKLNPLATVSPVQAGQYIMYLLDPSRVKAQPMHHASRFQTPTRPSPDLR</sequence>
<comment type="subcellular location">
    <subcellularLocation>
        <location evidence="1">Chromosome</location>
    </subcellularLocation>
</comment>
<dbReference type="InterPro" id="IPR025977">
    <property type="entry name" value="Cnd3_C"/>
</dbReference>
<keyword evidence="5" id="KW-0498">Mitosis</keyword>
<dbReference type="OrthoDB" id="2235at2759"/>